<feature type="region of interest" description="Disordered" evidence="1">
    <location>
        <begin position="38"/>
        <end position="65"/>
    </location>
</feature>
<name>A0A813JAW7_POLGL</name>
<accession>A0A813JAW7</accession>
<evidence type="ECO:0000313" key="3">
    <source>
        <dbReference type="Proteomes" id="UP000626109"/>
    </source>
</evidence>
<dbReference type="Proteomes" id="UP000626109">
    <property type="component" value="Unassembled WGS sequence"/>
</dbReference>
<evidence type="ECO:0000256" key="1">
    <source>
        <dbReference type="SAM" id="MobiDB-lite"/>
    </source>
</evidence>
<gene>
    <name evidence="2" type="ORF">PGLA2088_LOCUS17035</name>
</gene>
<dbReference type="AlphaFoldDB" id="A0A813JAW7"/>
<comment type="caution">
    <text evidence="2">The sequence shown here is derived from an EMBL/GenBank/DDBJ whole genome shotgun (WGS) entry which is preliminary data.</text>
</comment>
<feature type="non-terminal residue" evidence="2">
    <location>
        <position position="65"/>
    </location>
</feature>
<sequence>LLRRKREAILASSERSPQDQEQLRSLEEDIARVELEMSLRRGEAAESTPPMRRRRPATQDVEVFG</sequence>
<reference evidence="2" key="1">
    <citation type="submission" date="2021-02" db="EMBL/GenBank/DDBJ databases">
        <authorList>
            <person name="Dougan E. K."/>
            <person name="Rhodes N."/>
            <person name="Thang M."/>
            <person name="Chan C."/>
        </authorList>
    </citation>
    <scope>NUCLEOTIDE SEQUENCE</scope>
</reference>
<proteinExistence type="predicted"/>
<evidence type="ECO:0000313" key="2">
    <source>
        <dbReference type="EMBL" id="CAE8668789.1"/>
    </source>
</evidence>
<feature type="non-terminal residue" evidence="2">
    <location>
        <position position="1"/>
    </location>
</feature>
<dbReference type="EMBL" id="CAJNNW010022081">
    <property type="protein sequence ID" value="CAE8668789.1"/>
    <property type="molecule type" value="Genomic_DNA"/>
</dbReference>
<protein>
    <submittedName>
        <fullName evidence="2">Uncharacterized protein</fullName>
    </submittedName>
</protein>
<feature type="region of interest" description="Disordered" evidence="1">
    <location>
        <begin position="1"/>
        <end position="24"/>
    </location>
</feature>
<organism evidence="2 3">
    <name type="scientific">Polarella glacialis</name>
    <name type="common">Dinoflagellate</name>
    <dbReference type="NCBI Taxonomy" id="89957"/>
    <lineage>
        <taxon>Eukaryota</taxon>
        <taxon>Sar</taxon>
        <taxon>Alveolata</taxon>
        <taxon>Dinophyceae</taxon>
        <taxon>Suessiales</taxon>
        <taxon>Suessiaceae</taxon>
        <taxon>Polarella</taxon>
    </lineage>
</organism>